<evidence type="ECO:0000313" key="2">
    <source>
        <dbReference type="Proteomes" id="UP001216907"/>
    </source>
</evidence>
<keyword evidence="2" id="KW-1185">Reference proteome</keyword>
<sequence length="168" mass="18190">MKTKKHAFTPALDGRLEDRLVLNGAHASGIVVTLPGGEQTYVPPAAILTTRTYNSVLVNIHKATQQFSRTPGAQANYDRLGAQIGAQLGRLPSARQDGLIDYVNSSLQFYGTNESKQLYSDVRSTVVSYLSFKVLNGEAAIRKSPGHYFSDADIYGPNGAIFNQSQLG</sequence>
<evidence type="ECO:0000313" key="1">
    <source>
        <dbReference type="EMBL" id="MDG3004872.1"/>
    </source>
</evidence>
<dbReference type="Proteomes" id="UP001216907">
    <property type="component" value="Unassembled WGS sequence"/>
</dbReference>
<reference evidence="1 2" key="1">
    <citation type="submission" date="2023-03" db="EMBL/GenBank/DDBJ databases">
        <title>Paludisphaera mucosa sp. nov. a novel planctomycete from northern fen.</title>
        <authorList>
            <person name="Ivanova A."/>
        </authorList>
    </citation>
    <scope>NUCLEOTIDE SEQUENCE [LARGE SCALE GENOMIC DNA]</scope>
    <source>
        <strain evidence="1 2">Pla2</strain>
    </source>
</reference>
<name>A0ABT6FBC2_9BACT</name>
<gene>
    <name evidence="1" type="ORF">PZE19_13885</name>
</gene>
<protein>
    <submittedName>
        <fullName evidence="1">Uncharacterized protein</fullName>
    </submittedName>
</protein>
<dbReference type="RefSeq" id="WP_277861223.1">
    <property type="nucleotide sequence ID" value="NZ_JARRAG010000002.1"/>
</dbReference>
<organism evidence="1 2">
    <name type="scientific">Paludisphaera mucosa</name>
    <dbReference type="NCBI Taxonomy" id="3030827"/>
    <lineage>
        <taxon>Bacteria</taxon>
        <taxon>Pseudomonadati</taxon>
        <taxon>Planctomycetota</taxon>
        <taxon>Planctomycetia</taxon>
        <taxon>Isosphaerales</taxon>
        <taxon>Isosphaeraceae</taxon>
        <taxon>Paludisphaera</taxon>
    </lineage>
</organism>
<dbReference type="EMBL" id="JARRAG010000002">
    <property type="protein sequence ID" value="MDG3004872.1"/>
    <property type="molecule type" value="Genomic_DNA"/>
</dbReference>
<proteinExistence type="predicted"/>
<comment type="caution">
    <text evidence="1">The sequence shown here is derived from an EMBL/GenBank/DDBJ whole genome shotgun (WGS) entry which is preliminary data.</text>
</comment>
<accession>A0ABT6FBC2</accession>